<protein>
    <submittedName>
        <fullName evidence="1">Uncharacterized protein</fullName>
    </submittedName>
</protein>
<evidence type="ECO:0000313" key="2">
    <source>
        <dbReference type="EMBL" id="CAF5008134.1"/>
    </source>
</evidence>
<dbReference type="EMBL" id="CAJOBI010005282">
    <property type="protein sequence ID" value="CAF4027497.1"/>
    <property type="molecule type" value="Genomic_DNA"/>
</dbReference>
<evidence type="ECO:0000313" key="3">
    <source>
        <dbReference type="Proteomes" id="UP000676336"/>
    </source>
</evidence>
<comment type="caution">
    <text evidence="1">The sequence shown here is derived from an EMBL/GenBank/DDBJ whole genome shotgun (WGS) entry which is preliminary data.</text>
</comment>
<gene>
    <name evidence="2" type="ORF">BYL167_LOCUS55621</name>
    <name evidence="1" type="ORF">SMN809_LOCUS13389</name>
</gene>
<dbReference type="Proteomes" id="UP000681967">
    <property type="component" value="Unassembled WGS sequence"/>
</dbReference>
<evidence type="ECO:0000313" key="1">
    <source>
        <dbReference type="EMBL" id="CAF4027497.1"/>
    </source>
</evidence>
<dbReference type="EMBL" id="CAJOBH010209793">
    <property type="protein sequence ID" value="CAF5008134.1"/>
    <property type="molecule type" value="Genomic_DNA"/>
</dbReference>
<feature type="non-terminal residue" evidence="1">
    <location>
        <position position="47"/>
    </location>
</feature>
<reference evidence="1" key="1">
    <citation type="submission" date="2021-02" db="EMBL/GenBank/DDBJ databases">
        <authorList>
            <person name="Nowell W R."/>
        </authorList>
    </citation>
    <scope>NUCLEOTIDE SEQUENCE</scope>
</reference>
<dbReference type="Proteomes" id="UP000676336">
    <property type="component" value="Unassembled WGS sequence"/>
</dbReference>
<sequence length="47" mass="5551">MQRISVRRQQLDNQNNKRWSTSIIDNNDQEEQISCQSSCLTLLTNKL</sequence>
<dbReference type="AlphaFoldDB" id="A0A8S2P136"/>
<organism evidence="1 3">
    <name type="scientific">Rotaria magnacalcarata</name>
    <dbReference type="NCBI Taxonomy" id="392030"/>
    <lineage>
        <taxon>Eukaryota</taxon>
        <taxon>Metazoa</taxon>
        <taxon>Spiralia</taxon>
        <taxon>Gnathifera</taxon>
        <taxon>Rotifera</taxon>
        <taxon>Eurotatoria</taxon>
        <taxon>Bdelloidea</taxon>
        <taxon>Philodinida</taxon>
        <taxon>Philodinidae</taxon>
        <taxon>Rotaria</taxon>
    </lineage>
</organism>
<accession>A0A8S2P136</accession>
<proteinExistence type="predicted"/>
<name>A0A8S2P136_9BILA</name>